<evidence type="ECO:0000256" key="2">
    <source>
        <dbReference type="ARBA" id="ARBA00007353"/>
    </source>
</evidence>
<reference evidence="11 12" key="1">
    <citation type="submission" date="2024-09" db="EMBL/GenBank/DDBJ databases">
        <authorList>
            <person name="Sun Q."/>
            <person name="Mori K."/>
        </authorList>
    </citation>
    <scope>NUCLEOTIDE SEQUENCE [LARGE SCALE GENOMIC DNA]</scope>
    <source>
        <strain evidence="11 12">TBRC 5777</strain>
    </source>
</reference>
<comment type="catalytic activity">
    <reaction evidence="7">
        <text>adenosine + H2O + H(+) = inosine + NH4(+)</text>
        <dbReference type="Rhea" id="RHEA:24408"/>
        <dbReference type="ChEBI" id="CHEBI:15377"/>
        <dbReference type="ChEBI" id="CHEBI:15378"/>
        <dbReference type="ChEBI" id="CHEBI:16335"/>
        <dbReference type="ChEBI" id="CHEBI:17596"/>
        <dbReference type="ChEBI" id="CHEBI:28938"/>
        <dbReference type="EC" id="3.5.4.4"/>
    </reaction>
    <physiologicalReaction direction="left-to-right" evidence="7">
        <dbReference type="Rhea" id="RHEA:24409"/>
    </physiologicalReaction>
</comment>
<dbReference type="RefSeq" id="WP_377045312.1">
    <property type="nucleotide sequence ID" value="NZ_JBHLUN010000010.1"/>
</dbReference>
<keyword evidence="5" id="KW-0378">Hydrolase</keyword>
<evidence type="ECO:0000256" key="1">
    <source>
        <dbReference type="ARBA" id="ARBA00000553"/>
    </source>
</evidence>
<evidence type="ECO:0000256" key="4">
    <source>
        <dbReference type="ARBA" id="ARBA00022723"/>
    </source>
</evidence>
<evidence type="ECO:0000313" key="12">
    <source>
        <dbReference type="Proteomes" id="UP001589865"/>
    </source>
</evidence>
<evidence type="ECO:0000256" key="6">
    <source>
        <dbReference type="ARBA" id="ARBA00022833"/>
    </source>
</evidence>
<dbReference type="InterPro" id="IPR038371">
    <property type="entry name" value="Cu_polyphenol_OxRdtase_sf"/>
</dbReference>
<dbReference type="NCBIfam" id="TIGR00726">
    <property type="entry name" value="peptidoglycan editing factor PgeF"/>
    <property type="match status" value="1"/>
</dbReference>
<name>A0ABV6JV03_9PROT</name>
<evidence type="ECO:0000313" key="11">
    <source>
        <dbReference type="EMBL" id="MFC0409560.1"/>
    </source>
</evidence>
<proteinExistence type="inferred from homology"/>
<evidence type="ECO:0000256" key="10">
    <source>
        <dbReference type="RuleBase" id="RU361274"/>
    </source>
</evidence>
<dbReference type="Proteomes" id="UP001589865">
    <property type="component" value="Unassembled WGS sequence"/>
</dbReference>
<dbReference type="EMBL" id="JBHLUN010000010">
    <property type="protein sequence ID" value="MFC0409560.1"/>
    <property type="molecule type" value="Genomic_DNA"/>
</dbReference>
<accession>A0ABV6JV03</accession>
<gene>
    <name evidence="11" type="primary">pgeF</name>
    <name evidence="11" type="ORF">ACFFGY_15010</name>
</gene>
<dbReference type="SUPFAM" id="SSF64438">
    <property type="entry name" value="CNF1/YfiH-like putative cysteine hydrolases"/>
    <property type="match status" value="1"/>
</dbReference>
<dbReference type="CDD" id="cd16833">
    <property type="entry name" value="YfiH"/>
    <property type="match status" value="1"/>
</dbReference>
<organism evidence="11 12">
    <name type="scientific">Roseomonas elaeocarpi</name>
    <dbReference type="NCBI Taxonomy" id="907779"/>
    <lineage>
        <taxon>Bacteria</taxon>
        <taxon>Pseudomonadati</taxon>
        <taxon>Pseudomonadota</taxon>
        <taxon>Alphaproteobacteria</taxon>
        <taxon>Acetobacterales</taxon>
        <taxon>Roseomonadaceae</taxon>
        <taxon>Roseomonas</taxon>
    </lineage>
</organism>
<evidence type="ECO:0000256" key="9">
    <source>
        <dbReference type="ARBA" id="ARBA00049893"/>
    </source>
</evidence>
<dbReference type="Pfam" id="PF02578">
    <property type="entry name" value="Cu-oxidase_4"/>
    <property type="match status" value="1"/>
</dbReference>
<keyword evidence="3" id="KW-0808">Transferase</keyword>
<dbReference type="PANTHER" id="PTHR30616:SF2">
    <property type="entry name" value="PURINE NUCLEOSIDE PHOSPHORYLASE LACC1"/>
    <property type="match status" value="1"/>
</dbReference>
<protein>
    <recommendedName>
        <fullName evidence="10">Purine nucleoside phosphorylase</fullName>
    </recommendedName>
</protein>
<evidence type="ECO:0000256" key="5">
    <source>
        <dbReference type="ARBA" id="ARBA00022801"/>
    </source>
</evidence>
<comment type="catalytic activity">
    <reaction evidence="8">
        <text>adenosine + phosphate = alpha-D-ribose 1-phosphate + adenine</text>
        <dbReference type="Rhea" id="RHEA:27642"/>
        <dbReference type="ChEBI" id="CHEBI:16335"/>
        <dbReference type="ChEBI" id="CHEBI:16708"/>
        <dbReference type="ChEBI" id="CHEBI:43474"/>
        <dbReference type="ChEBI" id="CHEBI:57720"/>
        <dbReference type="EC" id="2.4.2.1"/>
    </reaction>
    <physiologicalReaction direction="left-to-right" evidence="8">
        <dbReference type="Rhea" id="RHEA:27643"/>
    </physiologicalReaction>
</comment>
<keyword evidence="4" id="KW-0479">Metal-binding</keyword>
<evidence type="ECO:0000256" key="7">
    <source>
        <dbReference type="ARBA" id="ARBA00047989"/>
    </source>
</evidence>
<dbReference type="Gene3D" id="3.60.140.10">
    <property type="entry name" value="CNF1/YfiH-like putative cysteine hydrolases"/>
    <property type="match status" value="1"/>
</dbReference>
<keyword evidence="6" id="KW-0862">Zinc</keyword>
<evidence type="ECO:0000256" key="3">
    <source>
        <dbReference type="ARBA" id="ARBA00022679"/>
    </source>
</evidence>
<comment type="similarity">
    <text evidence="2 10">Belongs to the purine nucleoside phosphorylase YfiH/LACC1 family.</text>
</comment>
<sequence length="257" mass="26880">MSTAEFLVSPALAGLPHGFFTRRGGVSQGGFASLNCALSGADDPGDVAENRALAMQAIGLEPASLVGLHQVHGAAVVTLRGPLTTGDRPKADGMVTDRPGLALGIITADCGPVLFADAEAGVVGACHAGWRGAVAGVCEAVLDAMERIGARRERVTAVLGPCIRQLSYEVGDDLRDAVLPSLEEAEAFFAPGHRPAHWQFDMAGYIAARLERAGTGLVRVIEADTCADEARFFSYRRRTLRGEGPIGHQLSAIALPR</sequence>
<dbReference type="InterPro" id="IPR011324">
    <property type="entry name" value="Cytotoxic_necrot_fac-like_cat"/>
</dbReference>
<keyword evidence="12" id="KW-1185">Reference proteome</keyword>
<comment type="caution">
    <text evidence="11">The sequence shown here is derived from an EMBL/GenBank/DDBJ whole genome shotgun (WGS) entry which is preliminary data.</text>
</comment>
<comment type="catalytic activity">
    <reaction evidence="1">
        <text>inosine + phosphate = alpha-D-ribose 1-phosphate + hypoxanthine</text>
        <dbReference type="Rhea" id="RHEA:27646"/>
        <dbReference type="ChEBI" id="CHEBI:17368"/>
        <dbReference type="ChEBI" id="CHEBI:17596"/>
        <dbReference type="ChEBI" id="CHEBI:43474"/>
        <dbReference type="ChEBI" id="CHEBI:57720"/>
        <dbReference type="EC" id="2.4.2.1"/>
    </reaction>
    <physiologicalReaction direction="left-to-right" evidence="1">
        <dbReference type="Rhea" id="RHEA:27647"/>
    </physiologicalReaction>
</comment>
<comment type="catalytic activity">
    <reaction evidence="9">
        <text>S-methyl-5'-thioadenosine + phosphate = 5-(methylsulfanyl)-alpha-D-ribose 1-phosphate + adenine</text>
        <dbReference type="Rhea" id="RHEA:11852"/>
        <dbReference type="ChEBI" id="CHEBI:16708"/>
        <dbReference type="ChEBI" id="CHEBI:17509"/>
        <dbReference type="ChEBI" id="CHEBI:43474"/>
        <dbReference type="ChEBI" id="CHEBI:58533"/>
        <dbReference type="EC" id="2.4.2.28"/>
    </reaction>
    <physiologicalReaction direction="left-to-right" evidence="9">
        <dbReference type="Rhea" id="RHEA:11853"/>
    </physiologicalReaction>
</comment>
<dbReference type="PANTHER" id="PTHR30616">
    <property type="entry name" value="UNCHARACTERIZED PROTEIN YFIH"/>
    <property type="match status" value="1"/>
</dbReference>
<dbReference type="InterPro" id="IPR003730">
    <property type="entry name" value="Cu_polyphenol_OxRdtase"/>
</dbReference>
<evidence type="ECO:0000256" key="8">
    <source>
        <dbReference type="ARBA" id="ARBA00048968"/>
    </source>
</evidence>